<evidence type="ECO:0000313" key="3">
    <source>
        <dbReference type="EMBL" id="CCH35728.1"/>
    </source>
</evidence>
<proteinExistence type="predicted"/>
<dbReference type="Proteomes" id="UP000006281">
    <property type="component" value="Chromosome"/>
</dbReference>
<dbReference type="PATRIC" id="fig|1179773.3.peg.8599"/>
<dbReference type="InterPro" id="IPR027372">
    <property type="entry name" value="Phytase-like_dom"/>
</dbReference>
<dbReference type="KEGG" id="sesp:BN6_85140"/>
<evidence type="ECO:0000313" key="4">
    <source>
        <dbReference type="Proteomes" id="UP000006281"/>
    </source>
</evidence>
<feature type="compositionally biased region" description="Basic and acidic residues" evidence="1">
    <location>
        <begin position="12"/>
        <end position="34"/>
    </location>
</feature>
<dbReference type="eggNOG" id="COG4222">
    <property type="taxonomic scope" value="Bacteria"/>
</dbReference>
<organism evidence="3 4">
    <name type="scientific">Saccharothrix espanaensis (strain ATCC 51144 / DSM 44229 / JCM 9112 / NBRC 15066 / NRRL 15764)</name>
    <dbReference type="NCBI Taxonomy" id="1179773"/>
    <lineage>
        <taxon>Bacteria</taxon>
        <taxon>Bacillati</taxon>
        <taxon>Actinomycetota</taxon>
        <taxon>Actinomycetes</taxon>
        <taxon>Pseudonocardiales</taxon>
        <taxon>Pseudonocardiaceae</taxon>
        <taxon>Saccharothrix</taxon>
    </lineage>
</organism>
<keyword evidence="4" id="KW-1185">Reference proteome</keyword>
<dbReference type="BioCyc" id="SESP1179773:BN6_RS41260-MONOMER"/>
<gene>
    <name evidence="3" type="ordered locus">BN6_85140</name>
</gene>
<name>K0KGU2_SACES</name>
<protein>
    <submittedName>
        <fullName evidence="3">3-phytase</fullName>
    </submittedName>
</protein>
<accession>K0KGU2</accession>
<feature type="domain" description="Phytase-like" evidence="2">
    <location>
        <begin position="86"/>
        <end position="388"/>
    </location>
</feature>
<dbReference type="HOGENOM" id="CLU_047242_1_0_11"/>
<evidence type="ECO:0000259" key="2">
    <source>
        <dbReference type="Pfam" id="PF13449"/>
    </source>
</evidence>
<reference evidence="3 4" key="1">
    <citation type="journal article" date="2012" name="BMC Genomics">
        <title>Complete genome sequence of Saccharothrix espanaensis DSM 44229T and comparison to the other completely sequenced Pseudonocardiaceae.</title>
        <authorList>
            <person name="Strobel T."/>
            <person name="Al-Dilaimi A."/>
            <person name="Blom J."/>
            <person name="Gessner A."/>
            <person name="Kalinowski J."/>
            <person name="Luzhetska M."/>
            <person name="Puhler A."/>
            <person name="Szczepanowski R."/>
            <person name="Bechthold A."/>
            <person name="Ruckert C."/>
        </authorList>
    </citation>
    <scope>NUCLEOTIDE SEQUENCE [LARGE SCALE GENOMIC DNA]</scope>
    <source>
        <strain evidence="4">ATCC 51144 / DSM 44229 / JCM 9112 / NBRC 15066 / NRRL 15764</strain>
    </source>
</reference>
<dbReference type="Pfam" id="PF13449">
    <property type="entry name" value="Phytase-like"/>
    <property type="match status" value="1"/>
</dbReference>
<feature type="region of interest" description="Disordered" evidence="1">
    <location>
        <begin position="172"/>
        <end position="193"/>
    </location>
</feature>
<sequence length="402" mass="43352">MFTPSRVSAAAGRERTRSAERGHPTERYRVDHHPGRLGPMRFRSCLTAAALVVTAVVAAAPAAAAAPQARYLGFATLPHKVAFQGTTVGGLSGVDRDPRTGEYVLISDDRSNINPVRTYTARLDVDATGVHDLALTGTTPLRRPDGSTYPANAVDPEDVRVDPLTGDYWWSQEGNRSATPIQPSIERSSRAGAHRSTLPLPANYAITPDAGPRGNRALEAITFDAAGLLLTSIVEGPLLEDGEESTTERGSVARITVQSRLGHVLSQHVYPLEPLFAAPEPGPWGPDTGVPAILADPQRPGHYFTLERSWVPGSDYKVRLYEIDLWGSTDVKGVRSLQGADAKPVRKKLVADLDDFPLPLIDNVEGLAWGPRLPSGERTLVLVSDDNFAAEEVTRFIALAIR</sequence>
<dbReference type="STRING" id="1179773.BN6_85140"/>
<feature type="region of interest" description="Disordered" evidence="1">
    <location>
        <begin position="136"/>
        <end position="157"/>
    </location>
</feature>
<dbReference type="AlphaFoldDB" id="K0KGU2"/>
<feature type="compositionally biased region" description="Polar residues" evidence="1">
    <location>
        <begin position="172"/>
        <end position="186"/>
    </location>
</feature>
<feature type="region of interest" description="Disordered" evidence="1">
    <location>
        <begin position="1"/>
        <end position="34"/>
    </location>
</feature>
<dbReference type="EMBL" id="HE804045">
    <property type="protein sequence ID" value="CCH35728.1"/>
    <property type="molecule type" value="Genomic_DNA"/>
</dbReference>
<evidence type="ECO:0000256" key="1">
    <source>
        <dbReference type="SAM" id="MobiDB-lite"/>
    </source>
</evidence>